<dbReference type="SUPFAM" id="SSF50370">
    <property type="entry name" value="Ricin B-like lectins"/>
    <property type="match status" value="1"/>
</dbReference>
<dbReference type="SMART" id="SM00458">
    <property type="entry name" value="RICIN"/>
    <property type="match status" value="1"/>
</dbReference>
<evidence type="ECO:0000313" key="3">
    <source>
        <dbReference type="EMBL" id="SEN22626.1"/>
    </source>
</evidence>
<accession>A0A1H8ETB0</accession>
<reference evidence="3 4" key="1">
    <citation type="submission" date="2016-10" db="EMBL/GenBank/DDBJ databases">
        <authorList>
            <person name="de Groot N.N."/>
        </authorList>
    </citation>
    <scope>NUCLEOTIDE SEQUENCE [LARGE SCALE GENOMIC DNA]</scope>
    <source>
        <strain evidence="3 4">DSM 43357</strain>
    </source>
</reference>
<dbReference type="CDD" id="cd00161">
    <property type="entry name" value="beta-trefoil_Ricin-like"/>
    <property type="match status" value="1"/>
</dbReference>
<evidence type="ECO:0000259" key="2">
    <source>
        <dbReference type="SMART" id="SM00458"/>
    </source>
</evidence>
<dbReference type="PROSITE" id="PS50231">
    <property type="entry name" value="RICIN_B_LECTIN"/>
    <property type="match status" value="1"/>
</dbReference>
<name>A0A1H8ETB0_9ACTN</name>
<evidence type="ECO:0000313" key="4">
    <source>
        <dbReference type="Proteomes" id="UP000198953"/>
    </source>
</evidence>
<dbReference type="RefSeq" id="WP_055504265.1">
    <property type="nucleotide sequence ID" value="NZ_BBZG01000002.1"/>
</dbReference>
<dbReference type="GO" id="GO:0030246">
    <property type="term" value="F:carbohydrate binding"/>
    <property type="evidence" value="ECO:0007669"/>
    <property type="project" value="UniProtKB-KW"/>
</dbReference>
<keyword evidence="1" id="KW-0732">Signal</keyword>
<dbReference type="AlphaFoldDB" id="A0A1H8ETB0"/>
<protein>
    <submittedName>
        <fullName evidence="3">Ricin-type beta-trefoil lectin domain-containing protein</fullName>
    </submittedName>
</protein>
<dbReference type="InterPro" id="IPR035992">
    <property type="entry name" value="Ricin_B-like_lectins"/>
</dbReference>
<gene>
    <name evidence="3" type="ORF">SAMN05660976_07096</name>
</gene>
<dbReference type="Proteomes" id="UP000198953">
    <property type="component" value="Unassembled WGS sequence"/>
</dbReference>
<proteinExistence type="predicted"/>
<feature type="signal peptide" evidence="1">
    <location>
        <begin position="1"/>
        <end position="26"/>
    </location>
</feature>
<organism evidence="3 4">
    <name type="scientific">Nonomuraea pusilla</name>
    <dbReference type="NCBI Taxonomy" id="46177"/>
    <lineage>
        <taxon>Bacteria</taxon>
        <taxon>Bacillati</taxon>
        <taxon>Actinomycetota</taxon>
        <taxon>Actinomycetes</taxon>
        <taxon>Streptosporangiales</taxon>
        <taxon>Streptosporangiaceae</taxon>
        <taxon>Nonomuraea</taxon>
    </lineage>
</organism>
<feature type="domain" description="Ricin B lectin" evidence="2">
    <location>
        <begin position="30"/>
        <end position="166"/>
    </location>
</feature>
<sequence>MLARRLLSAAVISAAMGAVTPLPALASAHDPAGRTALVGPQMCVDVSNNRGNGTLMYQWQCDSGNTNQRFVVEDGLIKVEDTVGNSQMMCLDSSNGRTNGTRVYQWQCLGNANQLWVVKRGLIILKSTLDSPAPLCLDATNDRGNGTQVYLWQCDVNNTNQQFLVEDGQIVVKDTLA</sequence>
<dbReference type="Pfam" id="PF00652">
    <property type="entry name" value="Ricin_B_lectin"/>
    <property type="match status" value="1"/>
</dbReference>
<keyword evidence="3" id="KW-0430">Lectin</keyword>
<feature type="chain" id="PRO_5011622829" evidence="1">
    <location>
        <begin position="27"/>
        <end position="177"/>
    </location>
</feature>
<dbReference type="STRING" id="46177.SAMN05660976_07096"/>
<dbReference type="Gene3D" id="2.80.10.50">
    <property type="match status" value="2"/>
</dbReference>
<dbReference type="InterPro" id="IPR000772">
    <property type="entry name" value="Ricin_B_lectin"/>
</dbReference>
<evidence type="ECO:0000256" key="1">
    <source>
        <dbReference type="SAM" id="SignalP"/>
    </source>
</evidence>
<dbReference type="EMBL" id="FOBF01000023">
    <property type="protein sequence ID" value="SEN22626.1"/>
    <property type="molecule type" value="Genomic_DNA"/>
</dbReference>
<keyword evidence="4" id="KW-1185">Reference proteome</keyword>